<proteinExistence type="predicted"/>
<dbReference type="Proteomes" id="UP000176260">
    <property type="component" value="Unassembled WGS sequence"/>
</dbReference>
<comment type="caution">
    <text evidence="1">The sequence shown here is derived from an EMBL/GenBank/DDBJ whole genome shotgun (WGS) entry which is preliminary data.</text>
</comment>
<dbReference type="EMBL" id="MHIA01000014">
    <property type="protein sequence ID" value="OGY42332.1"/>
    <property type="molecule type" value="Genomic_DNA"/>
</dbReference>
<organism evidence="1 2">
    <name type="scientific">Candidatus Buchananbacteria bacterium RBG_13_39_9</name>
    <dbReference type="NCBI Taxonomy" id="1797531"/>
    <lineage>
        <taxon>Bacteria</taxon>
        <taxon>Candidatus Buchananiibacteriota</taxon>
    </lineage>
</organism>
<evidence type="ECO:0000313" key="1">
    <source>
        <dbReference type="EMBL" id="OGY42332.1"/>
    </source>
</evidence>
<dbReference type="PROSITE" id="PS51257">
    <property type="entry name" value="PROKAR_LIPOPROTEIN"/>
    <property type="match status" value="1"/>
</dbReference>
<protein>
    <submittedName>
        <fullName evidence="1">Uncharacterized protein</fullName>
    </submittedName>
</protein>
<evidence type="ECO:0000313" key="2">
    <source>
        <dbReference type="Proteomes" id="UP000176260"/>
    </source>
</evidence>
<accession>A0A1G1XQN9</accession>
<name>A0A1G1XQN9_9BACT</name>
<sequence length="222" mass="25162">MIFKFMPAYGGEKILLLAVLSMLLVGCAPQTNNQPVSTSGNEPKAAVGSAIGKCTPGPVDLVNYGDKGKRLASCFVEYPGEPSRQDKSYYIIEDICGQFTKEFVENLTGQTITKIEPSKIPSIYNCRYYFNDQDYIWLNMDYLSVDNQKKGHEMMNRTVKTDERIKMEHFVVWQGDGLINEIYLVLDPEKFISINRSSGQVLDNDKILEFAVKLANEIKNYK</sequence>
<dbReference type="AlphaFoldDB" id="A0A1G1XQN9"/>
<reference evidence="1 2" key="1">
    <citation type="journal article" date="2016" name="Nat. Commun.">
        <title>Thousands of microbial genomes shed light on interconnected biogeochemical processes in an aquifer system.</title>
        <authorList>
            <person name="Anantharaman K."/>
            <person name="Brown C.T."/>
            <person name="Hug L.A."/>
            <person name="Sharon I."/>
            <person name="Castelle C.J."/>
            <person name="Probst A.J."/>
            <person name="Thomas B.C."/>
            <person name="Singh A."/>
            <person name="Wilkins M.J."/>
            <person name="Karaoz U."/>
            <person name="Brodie E.L."/>
            <person name="Williams K.H."/>
            <person name="Hubbard S.S."/>
            <person name="Banfield J.F."/>
        </authorList>
    </citation>
    <scope>NUCLEOTIDE SEQUENCE [LARGE SCALE GENOMIC DNA]</scope>
</reference>
<gene>
    <name evidence="1" type="ORF">A2Y67_04360</name>
</gene>